<accession>A0ABV4S2E8</accession>
<evidence type="ECO:0000313" key="1">
    <source>
        <dbReference type="EMBL" id="MFA2795479.1"/>
    </source>
</evidence>
<comment type="caution">
    <text evidence="1">The sequence shown here is derived from an EMBL/GenBank/DDBJ whole genome shotgun (WGS) entry which is preliminary data.</text>
</comment>
<evidence type="ECO:0000313" key="2">
    <source>
        <dbReference type="Proteomes" id="UP001571110"/>
    </source>
</evidence>
<reference evidence="1 2" key="1">
    <citation type="submission" date="2024-06" db="EMBL/GenBank/DDBJ databases">
        <title>Genetic profile and toxigenic potential of Bacillus cereus isolates from a Norwegian ice cream production plant,.</title>
        <authorList>
            <person name="Lindback T."/>
            <person name="Llarena A.-K."/>
            <person name="O'Sullivan K."/>
            <person name="Monshaugen M."/>
            <person name="Holmemo C.W."/>
            <person name="Aspholm M."/>
        </authorList>
    </citation>
    <scope>NUCLEOTIDE SEQUENCE [LARGE SCALE GENOMIC DNA]</scope>
    <source>
        <strain evidence="1 2">NVH-YM330</strain>
    </source>
</reference>
<proteinExistence type="predicted"/>
<organism evidence="1 2">
    <name type="scientific">Bacillus mobilis</name>
    <dbReference type="NCBI Taxonomy" id="2026190"/>
    <lineage>
        <taxon>Bacteria</taxon>
        <taxon>Bacillati</taxon>
        <taxon>Bacillota</taxon>
        <taxon>Bacilli</taxon>
        <taxon>Bacillales</taxon>
        <taxon>Bacillaceae</taxon>
        <taxon>Bacillus</taxon>
        <taxon>Bacillus cereus group</taxon>
    </lineage>
</organism>
<name>A0ABV4S2E8_9BACI</name>
<dbReference type="EMBL" id="JBFDTY010000024">
    <property type="protein sequence ID" value="MFA2795479.1"/>
    <property type="molecule type" value="Genomic_DNA"/>
</dbReference>
<keyword evidence="2" id="KW-1185">Reference proteome</keyword>
<dbReference type="RefSeq" id="WP_372470171.1">
    <property type="nucleotide sequence ID" value="NZ_JBFDTY010000024.1"/>
</dbReference>
<sequence>MKSIPFGKKIAWEKVKVNNSMMITEIRENSLRDKLQTILEKAANGDLEAIKLLEEINQIIYSN</sequence>
<dbReference type="Proteomes" id="UP001571110">
    <property type="component" value="Unassembled WGS sequence"/>
</dbReference>
<protein>
    <submittedName>
        <fullName evidence="1">Uncharacterized protein</fullName>
    </submittedName>
</protein>
<gene>
    <name evidence="1" type="ORF">AB1I70_29920</name>
</gene>